<dbReference type="AlphaFoldDB" id="A0A174ZSL1"/>
<dbReference type="EMBL" id="CZBV01000005">
    <property type="protein sequence ID" value="CUQ87086.1"/>
    <property type="molecule type" value="Genomic_DNA"/>
</dbReference>
<feature type="transmembrane region" description="Helical" evidence="1">
    <location>
        <begin position="223"/>
        <end position="243"/>
    </location>
</feature>
<organism evidence="3 4">
    <name type="scientific">Lachnospira eligens</name>
    <dbReference type="NCBI Taxonomy" id="39485"/>
    <lineage>
        <taxon>Bacteria</taxon>
        <taxon>Bacillati</taxon>
        <taxon>Bacillota</taxon>
        <taxon>Clostridia</taxon>
        <taxon>Lachnospirales</taxon>
        <taxon>Lachnospiraceae</taxon>
        <taxon>Lachnospira</taxon>
    </lineage>
</organism>
<proteinExistence type="predicted"/>
<feature type="transmembrane region" description="Helical" evidence="1">
    <location>
        <begin position="73"/>
        <end position="95"/>
    </location>
</feature>
<dbReference type="Proteomes" id="UP000095780">
    <property type="component" value="Unassembled WGS sequence"/>
</dbReference>
<keyword evidence="1" id="KW-0812">Transmembrane</keyword>
<feature type="domain" description="Putative zinc-finger" evidence="2">
    <location>
        <begin position="6"/>
        <end position="40"/>
    </location>
</feature>
<evidence type="ECO:0000259" key="2">
    <source>
        <dbReference type="Pfam" id="PF13490"/>
    </source>
</evidence>
<dbReference type="RefSeq" id="WP_055287550.1">
    <property type="nucleotide sequence ID" value="NZ_CABIXW010000005.1"/>
</dbReference>
<evidence type="ECO:0000256" key="1">
    <source>
        <dbReference type="SAM" id="Phobius"/>
    </source>
</evidence>
<accession>A0A174ZSL1</accession>
<evidence type="ECO:0000313" key="4">
    <source>
        <dbReference type="Proteomes" id="UP000095780"/>
    </source>
</evidence>
<dbReference type="InterPro" id="IPR027383">
    <property type="entry name" value="Znf_put"/>
</dbReference>
<evidence type="ECO:0000313" key="3">
    <source>
        <dbReference type="EMBL" id="CUQ87086.1"/>
    </source>
</evidence>
<feature type="transmembrane region" description="Helical" evidence="1">
    <location>
        <begin position="101"/>
        <end position="124"/>
    </location>
</feature>
<protein>
    <recommendedName>
        <fullName evidence="2">Putative zinc-finger domain-containing protein</fullName>
    </recommendedName>
</protein>
<feature type="transmembrane region" description="Helical" evidence="1">
    <location>
        <begin position="255"/>
        <end position="274"/>
    </location>
</feature>
<feature type="transmembrane region" description="Helical" evidence="1">
    <location>
        <begin position="193"/>
        <end position="211"/>
    </location>
</feature>
<feature type="transmembrane region" description="Helical" evidence="1">
    <location>
        <begin position="161"/>
        <end position="181"/>
    </location>
</feature>
<gene>
    <name evidence="3" type="ORF">ERS852492_01950</name>
</gene>
<name>A0A174ZSL1_9FIRM</name>
<keyword evidence="1" id="KW-0472">Membrane</keyword>
<sequence>MSNKECDIVQDLLPLYYDKACSEASCSFVEKHMAGCSDCQKIYNELQENNVDEVLAKESKGVLERHAKKERNAAYKAGVVIAAILLLPIVITFIVQLATGMGLGVFSVVTASMMLVAALTVVPLMSTNNRLLKCILAGVASLMLILFFVDRMNGGGNFLFWAIPTVFGISIVLFPIVICLVSLPPVLSDKKALITMTWDTLWLFLTMFIVYYHSGFTGMKDGYTVAVVLMLGVWLVFLVIRYLPVHGLMRAGISTIISVLWVVFADDFLEFILYKRKVLTISHMNLSDWSTALSINGNIFFITLMSGCAIGLVLIGIGALLMRKKNVQKMR</sequence>
<feature type="transmembrane region" description="Helical" evidence="1">
    <location>
        <begin position="299"/>
        <end position="322"/>
    </location>
</feature>
<dbReference type="Pfam" id="PF13490">
    <property type="entry name" value="zf-HC2"/>
    <property type="match status" value="1"/>
</dbReference>
<feature type="transmembrane region" description="Helical" evidence="1">
    <location>
        <begin position="131"/>
        <end position="149"/>
    </location>
</feature>
<reference evidence="3 4" key="1">
    <citation type="submission" date="2015-09" db="EMBL/GenBank/DDBJ databases">
        <authorList>
            <consortium name="Pathogen Informatics"/>
        </authorList>
    </citation>
    <scope>NUCLEOTIDE SEQUENCE [LARGE SCALE GENOMIC DNA]</scope>
    <source>
        <strain evidence="3 4">2789STDY5834878</strain>
    </source>
</reference>
<keyword evidence="1" id="KW-1133">Transmembrane helix</keyword>